<proteinExistence type="predicted"/>
<protein>
    <submittedName>
        <fullName evidence="12">GspC</fullName>
    </submittedName>
</protein>
<keyword evidence="13" id="KW-1185">Reference proteome</keyword>
<evidence type="ECO:0000259" key="10">
    <source>
        <dbReference type="Pfam" id="PF11356"/>
    </source>
</evidence>
<dbReference type="InterPro" id="IPR001478">
    <property type="entry name" value="PDZ"/>
</dbReference>
<gene>
    <name evidence="12" type="primary">gspC</name>
    <name evidence="12" type="ordered locus">HRM2_11320</name>
</gene>
<dbReference type="SUPFAM" id="SSF50156">
    <property type="entry name" value="PDZ domain-like"/>
    <property type="match status" value="1"/>
</dbReference>
<evidence type="ECO:0000256" key="6">
    <source>
        <dbReference type="ARBA" id="ARBA00022927"/>
    </source>
</evidence>
<keyword evidence="8 9" id="KW-0472">Membrane</keyword>
<dbReference type="OrthoDB" id="5432730at2"/>
<feature type="domain" description="Type II secretion system protein GspC N-terminal" evidence="10">
    <location>
        <begin position="13"/>
        <end position="157"/>
    </location>
</feature>
<evidence type="ECO:0000256" key="9">
    <source>
        <dbReference type="SAM" id="Phobius"/>
    </source>
</evidence>
<sequence length="285" mass="31705">MKTIFTGLNIVLLTVAIYFCVTIMYNRIETATFSIPELSAPGKKIPELIAQDKQMRPGTLSTAIIQRNLFKAAITPEKEEKPTKIQEETVLVPTTLNLKLWGTVVGIGRQSFAVIQEEKTRTQTLFHEGDSVSKALIKKILRSSVVLNYNGEDQILEMEAQTPTGRAATPAPMLNNPNDTSTMTIEKSVIDDAINNMETLTKQVRVRPHFSKGKPDGLLIYGIRNNTLFNKLGLKNGDILMGVDNKELNSISDALALYQTLSQASEAKLQIKRRGKTKEIIYNVQ</sequence>
<evidence type="ECO:0000313" key="13">
    <source>
        <dbReference type="Proteomes" id="UP000000442"/>
    </source>
</evidence>
<keyword evidence="3" id="KW-1003">Cell membrane</keyword>
<dbReference type="AlphaFoldDB" id="C0QLT8"/>
<dbReference type="STRING" id="177437.HRM2_11320"/>
<keyword evidence="4" id="KW-0997">Cell inner membrane</keyword>
<evidence type="ECO:0000259" key="11">
    <source>
        <dbReference type="Pfam" id="PF13180"/>
    </source>
</evidence>
<evidence type="ECO:0000256" key="2">
    <source>
        <dbReference type="ARBA" id="ARBA00022448"/>
    </source>
</evidence>
<evidence type="ECO:0000256" key="1">
    <source>
        <dbReference type="ARBA" id="ARBA00004533"/>
    </source>
</evidence>
<name>C0QLT8_DESAH</name>
<evidence type="ECO:0000256" key="3">
    <source>
        <dbReference type="ARBA" id="ARBA00022475"/>
    </source>
</evidence>
<comment type="subcellular location">
    <subcellularLocation>
        <location evidence="1">Cell inner membrane</location>
    </subcellularLocation>
</comment>
<dbReference type="Gene3D" id="2.30.42.10">
    <property type="match status" value="1"/>
</dbReference>
<dbReference type="eggNOG" id="COG3031">
    <property type="taxonomic scope" value="Bacteria"/>
</dbReference>
<keyword evidence="7 9" id="KW-1133">Transmembrane helix</keyword>
<dbReference type="Gene3D" id="2.30.30.830">
    <property type="match status" value="1"/>
</dbReference>
<evidence type="ECO:0000313" key="12">
    <source>
        <dbReference type="EMBL" id="ACN14244.1"/>
    </source>
</evidence>
<dbReference type="KEGG" id="dat:HRM2_11320"/>
<evidence type="ECO:0000256" key="7">
    <source>
        <dbReference type="ARBA" id="ARBA00022989"/>
    </source>
</evidence>
<dbReference type="GO" id="GO:0015031">
    <property type="term" value="P:protein transport"/>
    <property type="evidence" value="ECO:0007669"/>
    <property type="project" value="UniProtKB-KW"/>
</dbReference>
<dbReference type="Pfam" id="PF13180">
    <property type="entry name" value="PDZ_2"/>
    <property type="match status" value="1"/>
</dbReference>
<dbReference type="HOGENOM" id="CLU_080704_0_0_7"/>
<keyword evidence="2" id="KW-0813">Transport</keyword>
<feature type="domain" description="PDZ" evidence="11">
    <location>
        <begin position="216"/>
        <end position="280"/>
    </location>
</feature>
<keyword evidence="5 9" id="KW-0812">Transmembrane</keyword>
<dbReference type="InterPro" id="IPR024961">
    <property type="entry name" value="T2SS_GspC_N"/>
</dbReference>
<dbReference type="Proteomes" id="UP000000442">
    <property type="component" value="Chromosome"/>
</dbReference>
<dbReference type="RefSeq" id="WP_015903033.1">
    <property type="nucleotide sequence ID" value="NC_012108.1"/>
</dbReference>
<evidence type="ECO:0000256" key="4">
    <source>
        <dbReference type="ARBA" id="ARBA00022519"/>
    </source>
</evidence>
<reference evidence="12 13" key="1">
    <citation type="journal article" date="2009" name="Environ. Microbiol.">
        <title>Genome sequence of Desulfobacterium autotrophicum HRM2, a marine sulfate reducer oxidizing organic carbon completely to carbon dioxide.</title>
        <authorList>
            <person name="Strittmatter A.W."/>
            <person name="Liesegang H."/>
            <person name="Rabus R."/>
            <person name="Decker I."/>
            <person name="Amann J."/>
            <person name="Andres S."/>
            <person name="Henne A."/>
            <person name="Fricke W.F."/>
            <person name="Martinez-Arias R."/>
            <person name="Bartels D."/>
            <person name="Goesmann A."/>
            <person name="Krause L."/>
            <person name="Puehler A."/>
            <person name="Klenk H.P."/>
            <person name="Richter M."/>
            <person name="Schuler M."/>
            <person name="Gloeckner F.O."/>
            <person name="Meyerdierks A."/>
            <person name="Gottschalk G."/>
            <person name="Amann R."/>
        </authorList>
    </citation>
    <scope>NUCLEOTIDE SEQUENCE [LARGE SCALE GENOMIC DNA]</scope>
    <source>
        <strain evidence="13">ATCC 43914 / DSM 3382 / HRM2</strain>
    </source>
</reference>
<dbReference type="GO" id="GO:0005886">
    <property type="term" value="C:plasma membrane"/>
    <property type="evidence" value="ECO:0007669"/>
    <property type="project" value="UniProtKB-SubCell"/>
</dbReference>
<evidence type="ECO:0000256" key="8">
    <source>
        <dbReference type="ARBA" id="ARBA00023136"/>
    </source>
</evidence>
<dbReference type="EMBL" id="CP001087">
    <property type="protein sequence ID" value="ACN14244.1"/>
    <property type="molecule type" value="Genomic_DNA"/>
</dbReference>
<dbReference type="InterPro" id="IPR036034">
    <property type="entry name" value="PDZ_sf"/>
</dbReference>
<evidence type="ECO:0000256" key="5">
    <source>
        <dbReference type="ARBA" id="ARBA00022692"/>
    </source>
</evidence>
<accession>C0QLT8</accession>
<organism evidence="12 13">
    <name type="scientific">Desulforapulum autotrophicum (strain ATCC 43914 / DSM 3382 / VKM B-1955 / HRM2)</name>
    <name type="common">Desulfobacterium autotrophicum</name>
    <dbReference type="NCBI Taxonomy" id="177437"/>
    <lineage>
        <taxon>Bacteria</taxon>
        <taxon>Pseudomonadati</taxon>
        <taxon>Thermodesulfobacteriota</taxon>
        <taxon>Desulfobacteria</taxon>
        <taxon>Desulfobacterales</taxon>
        <taxon>Desulfobacteraceae</taxon>
        <taxon>Desulforapulum</taxon>
    </lineage>
</organism>
<feature type="transmembrane region" description="Helical" evidence="9">
    <location>
        <begin position="7"/>
        <end position="25"/>
    </location>
</feature>
<dbReference type="Pfam" id="PF11356">
    <property type="entry name" value="T2SSC"/>
    <property type="match status" value="1"/>
</dbReference>
<keyword evidence="6" id="KW-0653">Protein transport</keyword>